<accession>A0AAW9QQ55</accession>
<protein>
    <submittedName>
        <fullName evidence="3">Uncharacterized protein</fullName>
    </submittedName>
</protein>
<comment type="caution">
    <text evidence="3">The sequence shown here is derived from an EMBL/GenBank/DDBJ whole genome shotgun (WGS) entry which is preliminary data.</text>
</comment>
<feature type="signal peptide" evidence="2">
    <location>
        <begin position="1"/>
        <end position="27"/>
    </location>
</feature>
<feature type="compositionally biased region" description="Pro residues" evidence="1">
    <location>
        <begin position="211"/>
        <end position="238"/>
    </location>
</feature>
<evidence type="ECO:0000256" key="2">
    <source>
        <dbReference type="SAM" id="SignalP"/>
    </source>
</evidence>
<dbReference type="Proteomes" id="UP001328733">
    <property type="component" value="Unassembled WGS sequence"/>
</dbReference>
<dbReference type="RefSeq" id="WP_332867376.1">
    <property type="nucleotide sequence ID" value="NZ_JBAFSM010000064.1"/>
</dbReference>
<evidence type="ECO:0000313" key="3">
    <source>
        <dbReference type="EMBL" id="MEG3439905.1"/>
    </source>
</evidence>
<keyword evidence="4" id="KW-1185">Reference proteome</keyword>
<feature type="compositionally biased region" description="Low complexity" evidence="1">
    <location>
        <begin position="254"/>
        <end position="287"/>
    </location>
</feature>
<dbReference type="EMBL" id="JBAFSM010000064">
    <property type="protein sequence ID" value="MEG3439905.1"/>
    <property type="molecule type" value="Genomic_DNA"/>
</dbReference>
<reference evidence="3 4" key="1">
    <citation type="submission" date="2024-01" db="EMBL/GenBank/DDBJ databases">
        <title>Genomic insights into the taxonomy and metabolism of the cyanobacterium Pannus brasiliensis CCIBt3594.</title>
        <authorList>
            <person name="Machado M."/>
            <person name="Botero N.B."/>
            <person name="Andreote A.P.D."/>
            <person name="Feitosa A.M.T."/>
            <person name="Popin R."/>
            <person name="Sivonen K."/>
            <person name="Fiore M.F."/>
        </authorList>
    </citation>
    <scope>NUCLEOTIDE SEQUENCE [LARGE SCALE GENOMIC DNA]</scope>
    <source>
        <strain evidence="3 4">CCIBt3594</strain>
    </source>
</reference>
<feature type="chain" id="PRO_5043790901" evidence="2">
    <location>
        <begin position="28"/>
        <end position="302"/>
    </location>
</feature>
<sequence>MRRFKRLFVSFLLSALLFSSFSFRVSAFVPSPSLDTVSAKMSQSPAFAREMIRSFGSQLSANRAPIIGITAGGGSIAWWQFNQNSVARLQEVIRNTSEYPYTIVAERPGYSSIELLVRYAKLNGNTLDTLQYPYTEITPYLGVSSYRVISPISYSSQSFENLNPSLYQDAISSSILIAPAAPPVEAPDTIPDGVPVVSPDEGDNNIVPFVRPSPSPSPSPDESPSPSPSPVIPSPSPTGSPGDDDDSVIPTPTPTSTSTPGEPTPTPTSTSTPGEPTPTPTSTSTPVFPTPTPIAKKGIVRT</sequence>
<gene>
    <name evidence="3" type="ORF">V0288_22450</name>
</gene>
<proteinExistence type="predicted"/>
<keyword evidence="2" id="KW-0732">Signal</keyword>
<name>A0AAW9QQ55_9CHRO</name>
<evidence type="ECO:0000256" key="1">
    <source>
        <dbReference type="SAM" id="MobiDB-lite"/>
    </source>
</evidence>
<dbReference type="AlphaFoldDB" id="A0AAW9QQ55"/>
<organism evidence="3 4">
    <name type="scientific">Pannus brasiliensis CCIBt3594</name>
    <dbReference type="NCBI Taxonomy" id="1427578"/>
    <lineage>
        <taxon>Bacteria</taxon>
        <taxon>Bacillati</taxon>
        <taxon>Cyanobacteriota</taxon>
        <taxon>Cyanophyceae</taxon>
        <taxon>Oscillatoriophycideae</taxon>
        <taxon>Chroococcales</taxon>
        <taxon>Microcystaceae</taxon>
        <taxon>Pannus</taxon>
    </lineage>
</organism>
<evidence type="ECO:0000313" key="4">
    <source>
        <dbReference type="Proteomes" id="UP001328733"/>
    </source>
</evidence>
<feature type="region of interest" description="Disordered" evidence="1">
    <location>
        <begin position="186"/>
        <end position="302"/>
    </location>
</feature>